<keyword evidence="3 8" id="KW-0812">Transmembrane</keyword>
<dbReference type="PROSITE" id="PS50267">
    <property type="entry name" value="NA_NEUROTRAN_SYMP_3"/>
    <property type="match status" value="1"/>
</dbReference>
<proteinExistence type="predicted"/>
<evidence type="ECO:0000256" key="3">
    <source>
        <dbReference type="ARBA" id="ARBA00022692"/>
    </source>
</evidence>
<keyword evidence="4 8" id="KW-1133">Transmembrane helix</keyword>
<name>A0A6S7KYC6_PARCT</name>
<dbReference type="GO" id="GO:0046872">
    <property type="term" value="F:metal ion binding"/>
    <property type="evidence" value="ECO:0007669"/>
    <property type="project" value="UniProtKB-KW"/>
</dbReference>
<dbReference type="Proteomes" id="UP001152795">
    <property type="component" value="Unassembled WGS sequence"/>
</dbReference>
<dbReference type="PRINTS" id="PR00176">
    <property type="entry name" value="NANEUSMPORT"/>
</dbReference>
<dbReference type="InterPro" id="IPR000175">
    <property type="entry name" value="Na/ntran_symport"/>
</dbReference>
<dbReference type="OrthoDB" id="6581954at2759"/>
<comment type="caution">
    <text evidence="9">The sequence shown here is derived from an EMBL/GenBank/DDBJ whole genome shotgun (WGS) entry which is preliminary data.</text>
</comment>
<sequence length="277" mass="30842">VASGAGLTFIAFTEAITQMPAPHVWAILFFMMLITLGFGSMFGTLEGVITPLFDAKLFNVKKPYITAVVCLVSYIIGLTFCTESGVYWLELFDNFSVTIPLLTIAFFELIAVAWVYGVDKFERDIEYMINDKPGLYWRICWKYLAPLFIIVVFFARLIDMMVHGISYERWDVLEGDKIVSKYPGYAYPVIVLMIIVPLACIPGVALARYFGFCPYKSRGAAAIDADEDERGGMAGTITPNLSRIPLTSNEEAPGSKDDNDEAESLISHKDSGRESVL</sequence>
<dbReference type="AlphaFoldDB" id="A0A6S7KYC6"/>
<keyword evidence="5 8" id="KW-0472">Membrane</keyword>
<feature type="transmembrane region" description="Helical" evidence="8">
    <location>
        <begin position="24"/>
        <end position="43"/>
    </location>
</feature>
<evidence type="ECO:0000256" key="7">
    <source>
        <dbReference type="SAM" id="MobiDB-lite"/>
    </source>
</evidence>
<dbReference type="InterPro" id="IPR037272">
    <property type="entry name" value="SNS_sf"/>
</dbReference>
<feature type="compositionally biased region" description="Polar residues" evidence="7">
    <location>
        <begin position="237"/>
        <end position="250"/>
    </location>
</feature>
<reference evidence="9" key="1">
    <citation type="submission" date="2020-04" db="EMBL/GenBank/DDBJ databases">
        <authorList>
            <person name="Alioto T."/>
            <person name="Alioto T."/>
            <person name="Gomez Garrido J."/>
        </authorList>
    </citation>
    <scope>NUCLEOTIDE SEQUENCE</scope>
    <source>
        <strain evidence="9">A484AB</strain>
    </source>
</reference>
<evidence type="ECO:0000256" key="4">
    <source>
        <dbReference type="ARBA" id="ARBA00022989"/>
    </source>
</evidence>
<keyword evidence="10" id="KW-1185">Reference proteome</keyword>
<keyword evidence="6" id="KW-0479">Metal-binding</keyword>
<dbReference type="Pfam" id="PF00209">
    <property type="entry name" value="SNF"/>
    <property type="match status" value="1"/>
</dbReference>
<evidence type="ECO:0000313" key="10">
    <source>
        <dbReference type="Proteomes" id="UP001152795"/>
    </source>
</evidence>
<feature type="transmembrane region" description="Helical" evidence="8">
    <location>
        <begin position="95"/>
        <end position="118"/>
    </location>
</feature>
<feature type="binding site" evidence="6">
    <location>
        <position position="40"/>
    </location>
    <ligand>
        <name>Na(+)</name>
        <dbReference type="ChEBI" id="CHEBI:29101"/>
        <label>1</label>
    </ligand>
</feature>
<evidence type="ECO:0000256" key="6">
    <source>
        <dbReference type="PIRSR" id="PIRSR600175-1"/>
    </source>
</evidence>
<accession>A0A6S7KYC6</accession>
<dbReference type="EMBL" id="CACRXK020013488">
    <property type="protein sequence ID" value="CAB4025219.1"/>
    <property type="molecule type" value="Genomic_DNA"/>
</dbReference>
<gene>
    <name evidence="9" type="ORF">PACLA_8A071123</name>
</gene>
<protein>
    <submittedName>
        <fullName evidence="9">Sodium-dependent neutral amino acid transporter B(0)AT1-like isoform X1</fullName>
    </submittedName>
</protein>
<evidence type="ECO:0000256" key="1">
    <source>
        <dbReference type="ARBA" id="ARBA00004141"/>
    </source>
</evidence>
<feature type="transmembrane region" description="Helical" evidence="8">
    <location>
        <begin position="64"/>
        <end position="89"/>
    </location>
</feature>
<keyword evidence="6" id="KW-0915">Sodium</keyword>
<evidence type="ECO:0000256" key="8">
    <source>
        <dbReference type="SAM" id="Phobius"/>
    </source>
</evidence>
<dbReference type="GO" id="GO:0006865">
    <property type="term" value="P:amino acid transport"/>
    <property type="evidence" value="ECO:0007669"/>
    <property type="project" value="TreeGrafter"/>
</dbReference>
<evidence type="ECO:0000256" key="5">
    <source>
        <dbReference type="ARBA" id="ARBA00023136"/>
    </source>
</evidence>
<feature type="compositionally biased region" description="Basic and acidic residues" evidence="7">
    <location>
        <begin position="266"/>
        <end position="277"/>
    </location>
</feature>
<feature type="transmembrane region" description="Helical" evidence="8">
    <location>
        <begin position="139"/>
        <end position="165"/>
    </location>
</feature>
<dbReference type="SUPFAM" id="SSF161070">
    <property type="entry name" value="SNF-like"/>
    <property type="match status" value="1"/>
</dbReference>
<dbReference type="GO" id="GO:0005886">
    <property type="term" value="C:plasma membrane"/>
    <property type="evidence" value="ECO:0007669"/>
    <property type="project" value="TreeGrafter"/>
</dbReference>
<evidence type="ECO:0000256" key="2">
    <source>
        <dbReference type="ARBA" id="ARBA00022448"/>
    </source>
</evidence>
<feature type="binding site" evidence="6">
    <location>
        <position position="36"/>
    </location>
    <ligand>
        <name>Na(+)</name>
        <dbReference type="ChEBI" id="CHEBI:29101"/>
        <label>1</label>
    </ligand>
</feature>
<organism evidence="9 10">
    <name type="scientific">Paramuricea clavata</name>
    <name type="common">Red gorgonian</name>
    <name type="synonym">Violescent sea-whip</name>
    <dbReference type="NCBI Taxonomy" id="317549"/>
    <lineage>
        <taxon>Eukaryota</taxon>
        <taxon>Metazoa</taxon>
        <taxon>Cnidaria</taxon>
        <taxon>Anthozoa</taxon>
        <taxon>Octocorallia</taxon>
        <taxon>Malacalcyonacea</taxon>
        <taxon>Plexauridae</taxon>
        <taxon>Paramuricea</taxon>
    </lineage>
</organism>
<feature type="region of interest" description="Disordered" evidence="7">
    <location>
        <begin position="235"/>
        <end position="277"/>
    </location>
</feature>
<keyword evidence="2" id="KW-0813">Transport</keyword>
<evidence type="ECO:0000313" key="9">
    <source>
        <dbReference type="EMBL" id="CAB4025219.1"/>
    </source>
</evidence>
<feature type="non-terminal residue" evidence="9">
    <location>
        <position position="1"/>
    </location>
</feature>
<dbReference type="PANTHER" id="PTHR11616">
    <property type="entry name" value="SODIUM/CHLORIDE DEPENDENT TRANSPORTER"/>
    <property type="match status" value="1"/>
</dbReference>
<dbReference type="PANTHER" id="PTHR11616:SF182">
    <property type="entry name" value="TRANSPORTER"/>
    <property type="match status" value="1"/>
</dbReference>
<feature type="transmembrane region" description="Helical" evidence="8">
    <location>
        <begin position="185"/>
        <end position="210"/>
    </location>
</feature>
<comment type="subcellular location">
    <subcellularLocation>
        <location evidence="1">Membrane</location>
        <topology evidence="1">Multi-pass membrane protein</topology>
    </subcellularLocation>
</comment>
<dbReference type="GO" id="GO:0035725">
    <property type="term" value="P:sodium ion transmembrane transport"/>
    <property type="evidence" value="ECO:0007669"/>
    <property type="project" value="TreeGrafter"/>
</dbReference>